<evidence type="ECO:0000256" key="1">
    <source>
        <dbReference type="SAM" id="Coils"/>
    </source>
</evidence>
<organism evidence="3 4">
    <name type="scientific">Candolleomyces eurysporus</name>
    <dbReference type="NCBI Taxonomy" id="2828524"/>
    <lineage>
        <taxon>Eukaryota</taxon>
        <taxon>Fungi</taxon>
        <taxon>Dikarya</taxon>
        <taxon>Basidiomycota</taxon>
        <taxon>Agaricomycotina</taxon>
        <taxon>Agaricomycetes</taxon>
        <taxon>Agaricomycetidae</taxon>
        <taxon>Agaricales</taxon>
        <taxon>Agaricineae</taxon>
        <taxon>Psathyrellaceae</taxon>
        <taxon>Candolleomyces</taxon>
    </lineage>
</organism>
<dbReference type="Proteomes" id="UP001140091">
    <property type="component" value="Unassembled WGS sequence"/>
</dbReference>
<dbReference type="OrthoDB" id="10390731at2759"/>
<feature type="region of interest" description="Disordered" evidence="2">
    <location>
        <begin position="129"/>
        <end position="149"/>
    </location>
</feature>
<name>A0A9W8JJX7_9AGAR</name>
<reference evidence="3" key="1">
    <citation type="submission" date="2022-06" db="EMBL/GenBank/DDBJ databases">
        <title>Genome Sequence of Candolleomyces eurysporus.</title>
        <authorList>
            <person name="Buettner E."/>
        </authorList>
    </citation>
    <scope>NUCLEOTIDE SEQUENCE</scope>
    <source>
        <strain evidence="3">VTCC 930004</strain>
    </source>
</reference>
<keyword evidence="4" id="KW-1185">Reference proteome</keyword>
<keyword evidence="1" id="KW-0175">Coiled coil</keyword>
<comment type="caution">
    <text evidence="3">The sequence shown here is derived from an EMBL/GenBank/DDBJ whole genome shotgun (WGS) entry which is preliminary data.</text>
</comment>
<gene>
    <name evidence="3" type="ORF">H1R20_g1031</name>
</gene>
<dbReference type="EMBL" id="JANBPK010000187">
    <property type="protein sequence ID" value="KAJ2936060.1"/>
    <property type="molecule type" value="Genomic_DNA"/>
</dbReference>
<evidence type="ECO:0000256" key="2">
    <source>
        <dbReference type="SAM" id="MobiDB-lite"/>
    </source>
</evidence>
<protein>
    <submittedName>
        <fullName evidence="3">Uncharacterized protein</fullName>
    </submittedName>
</protein>
<proteinExistence type="predicted"/>
<feature type="non-terminal residue" evidence="3">
    <location>
        <position position="1"/>
    </location>
</feature>
<feature type="coiled-coil region" evidence="1">
    <location>
        <begin position="268"/>
        <end position="295"/>
    </location>
</feature>
<feature type="compositionally biased region" description="Polar residues" evidence="2">
    <location>
        <begin position="129"/>
        <end position="138"/>
    </location>
</feature>
<feature type="coiled-coil region" evidence="1">
    <location>
        <begin position="198"/>
        <end position="225"/>
    </location>
</feature>
<evidence type="ECO:0000313" key="3">
    <source>
        <dbReference type="EMBL" id="KAJ2936060.1"/>
    </source>
</evidence>
<accession>A0A9W8JJX7</accession>
<dbReference type="AlphaFoldDB" id="A0A9W8JJX7"/>
<evidence type="ECO:0000313" key="4">
    <source>
        <dbReference type="Proteomes" id="UP001140091"/>
    </source>
</evidence>
<feature type="coiled-coil region" evidence="1">
    <location>
        <begin position="515"/>
        <end position="560"/>
    </location>
</feature>
<feature type="coiled-coil region" evidence="1">
    <location>
        <begin position="338"/>
        <end position="365"/>
    </location>
</feature>
<sequence length="653" mass="73241">MGIRDPDDSSSTAIFSILAVCPEPIIALASTVVRFLTVQAKQGYDALGPQLGTRDPRGKDETTIAGFEEHLSRQEAELLLAATRNQTVDALSENLSKAKATVAERDATIIQLKEQAVVLASMMGAQLPPTTTQNCASTEENEGTHRDHSMQKAMEIERLEGQKMALESMVAELHPTLESNRVLTEENQKYRTFENERVAQHRATITSLEQQKTELESEAAELTDRNGVSTEETKKYEIDPFPKQKFVDTLSKELSKARETVAQDHVTIISLKQQKTELESKVAELTDRNRVLTEETKKCGIDLLFKQKFVDALFKELSNATEKGVQDHATIIGLKQWKTELESEAAELTDKNRVLTEKTKKYETDLLLHQKLGDALSKELSNAAEKGVQDRAAFIGLKRWNTELELEVAELTEGNRVLGEEHQKHESRLISMEEDVNALSEDLSKARGLVAQHKATITSLTQRNMVLESVVSEAKLLATNDGNRDLTEGSNEQYRISLVSMQRDVETLTMNLSMHDAAITKLEKQEEELKFALDLKNLEIDDLKQKLTRSEAELEEKIEEVADWRDFCKLPGRPESVHLIRIRRDASASEKPSLRSILAGKDHEIEKLVDKLSQCHSQLALCGCNRVSPLLLPKQAEQELPASNAREVQTTIF</sequence>